<feature type="compositionally biased region" description="Low complexity" evidence="1">
    <location>
        <begin position="78"/>
        <end position="107"/>
    </location>
</feature>
<feature type="region of interest" description="Disordered" evidence="1">
    <location>
        <begin position="66"/>
        <end position="131"/>
    </location>
</feature>
<feature type="region of interest" description="Disordered" evidence="1">
    <location>
        <begin position="253"/>
        <end position="299"/>
    </location>
</feature>
<feature type="compositionally biased region" description="Low complexity" evidence="1">
    <location>
        <begin position="115"/>
        <end position="127"/>
    </location>
</feature>
<dbReference type="Proteomes" id="UP001500571">
    <property type="component" value="Unassembled WGS sequence"/>
</dbReference>
<organism evidence="3 4">
    <name type="scientific">Nocardioides panacihumi</name>
    <dbReference type="NCBI Taxonomy" id="400774"/>
    <lineage>
        <taxon>Bacteria</taxon>
        <taxon>Bacillati</taxon>
        <taxon>Actinomycetota</taxon>
        <taxon>Actinomycetes</taxon>
        <taxon>Propionibacteriales</taxon>
        <taxon>Nocardioidaceae</taxon>
        <taxon>Nocardioides</taxon>
    </lineage>
</organism>
<accession>A0ABN2QL33</accession>
<gene>
    <name evidence="3" type="ORF">GCM10009798_12000</name>
</gene>
<dbReference type="EMBL" id="BAAAPB010000001">
    <property type="protein sequence ID" value="GAA1954408.1"/>
    <property type="molecule type" value="Genomic_DNA"/>
</dbReference>
<protein>
    <submittedName>
        <fullName evidence="3">Uncharacterized protein</fullName>
    </submittedName>
</protein>
<keyword evidence="2" id="KW-0812">Transmembrane</keyword>
<sequence>MTRSILPRRAAPRSGTPARAARGLNLTRMTSLTRGPLQAGVYWRRRLAVLGVVLLLVIGISRMFGGGGEDPNAKATNVSARTTPTPSVTPSPTATTSSPSVAATPTTTPAPAPTPTVSAAPTLPAPTGRCSDDDVVVAPSVTDAQATRTVILRLTLRTMVTTACTWRTSSHSIQMKITSGSDRIWSTIDCPRAIPTQDVVVRRDSDAVVNVAWNSRRSDETCSSHTQWAVPGYYHVAVAALGGEPRDIQFALTKPRPLPKPTPTPTPAASPTATAAAGARQEPQSNPQTKVKKKHRRVD</sequence>
<evidence type="ECO:0000313" key="4">
    <source>
        <dbReference type="Proteomes" id="UP001500571"/>
    </source>
</evidence>
<keyword evidence="2" id="KW-0472">Membrane</keyword>
<feature type="compositionally biased region" description="Basic residues" evidence="1">
    <location>
        <begin position="290"/>
        <end position="299"/>
    </location>
</feature>
<feature type="compositionally biased region" description="Low complexity" evidence="1">
    <location>
        <begin position="269"/>
        <end position="280"/>
    </location>
</feature>
<keyword evidence="4" id="KW-1185">Reference proteome</keyword>
<feature type="region of interest" description="Disordered" evidence="1">
    <location>
        <begin position="1"/>
        <end position="22"/>
    </location>
</feature>
<evidence type="ECO:0000256" key="2">
    <source>
        <dbReference type="SAM" id="Phobius"/>
    </source>
</evidence>
<comment type="caution">
    <text evidence="3">The sequence shown here is derived from an EMBL/GenBank/DDBJ whole genome shotgun (WGS) entry which is preliminary data.</text>
</comment>
<proteinExistence type="predicted"/>
<feature type="compositionally biased region" description="Pro residues" evidence="1">
    <location>
        <begin position="256"/>
        <end position="268"/>
    </location>
</feature>
<name>A0ABN2QL33_9ACTN</name>
<keyword evidence="2" id="KW-1133">Transmembrane helix</keyword>
<evidence type="ECO:0000256" key="1">
    <source>
        <dbReference type="SAM" id="MobiDB-lite"/>
    </source>
</evidence>
<reference evidence="3 4" key="1">
    <citation type="journal article" date="2019" name="Int. J. Syst. Evol. Microbiol.">
        <title>The Global Catalogue of Microorganisms (GCM) 10K type strain sequencing project: providing services to taxonomists for standard genome sequencing and annotation.</title>
        <authorList>
            <consortium name="The Broad Institute Genomics Platform"/>
            <consortium name="The Broad Institute Genome Sequencing Center for Infectious Disease"/>
            <person name="Wu L."/>
            <person name="Ma J."/>
        </authorList>
    </citation>
    <scope>NUCLEOTIDE SEQUENCE [LARGE SCALE GENOMIC DNA]</scope>
    <source>
        <strain evidence="3 4">JCM 15309</strain>
    </source>
</reference>
<feature type="transmembrane region" description="Helical" evidence="2">
    <location>
        <begin position="47"/>
        <end position="65"/>
    </location>
</feature>
<evidence type="ECO:0000313" key="3">
    <source>
        <dbReference type="EMBL" id="GAA1954408.1"/>
    </source>
</evidence>